<evidence type="ECO:0000256" key="9">
    <source>
        <dbReference type="ARBA" id="ARBA00023224"/>
    </source>
</evidence>
<gene>
    <name evidence="14" type="ORF">LOTGIDRAFT_157550</name>
</gene>
<dbReference type="Gene3D" id="1.20.1070.10">
    <property type="entry name" value="Rhodopsin 7-helix transmembrane proteins"/>
    <property type="match status" value="1"/>
</dbReference>
<dbReference type="GO" id="GO:0032870">
    <property type="term" value="P:cellular response to hormone stimulus"/>
    <property type="evidence" value="ECO:0007669"/>
    <property type="project" value="TreeGrafter"/>
</dbReference>
<protein>
    <recommendedName>
        <fullName evidence="13">G-protein coupled receptors family 1 profile domain-containing protein</fullName>
    </recommendedName>
</protein>
<feature type="domain" description="G-protein coupled receptors family 1 profile" evidence="13">
    <location>
        <begin position="55"/>
        <end position="318"/>
    </location>
</feature>
<evidence type="ECO:0000256" key="10">
    <source>
        <dbReference type="RuleBase" id="RU000688"/>
    </source>
</evidence>
<dbReference type="GeneID" id="20237423"/>
<dbReference type="PRINTS" id="PR00237">
    <property type="entry name" value="GPCRRHODOPSN"/>
</dbReference>
<feature type="transmembrane region" description="Helical" evidence="12">
    <location>
        <begin position="116"/>
        <end position="141"/>
    </location>
</feature>
<evidence type="ECO:0000256" key="6">
    <source>
        <dbReference type="ARBA" id="ARBA00023040"/>
    </source>
</evidence>
<keyword evidence="7 12" id="KW-0472">Membrane</keyword>
<feature type="transmembrane region" description="Helical" evidence="12">
    <location>
        <begin position="75"/>
        <end position="96"/>
    </location>
</feature>
<dbReference type="GO" id="GO:0005886">
    <property type="term" value="C:plasma membrane"/>
    <property type="evidence" value="ECO:0007669"/>
    <property type="project" value="UniProtKB-SubCell"/>
</dbReference>
<evidence type="ECO:0000256" key="3">
    <source>
        <dbReference type="ARBA" id="ARBA00022475"/>
    </source>
</evidence>
<dbReference type="InterPro" id="IPR000276">
    <property type="entry name" value="GPCR_Rhodpsn"/>
</dbReference>
<comment type="subcellular location">
    <subcellularLocation>
        <location evidence="1">Cell membrane</location>
        <topology evidence="1">Multi-pass membrane protein</topology>
    </subcellularLocation>
</comment>
<name>V4AVL3_LOTGI</name>
<dbReference type="GO" id="GO:0042277">
    <property type="term" value="F:peptide binding"/>
    <property type="evidence" value="ECO:0007669"/>
    <property type="project" value="TreeGrafter"/>
</dbReference>
<evidence type="ECO:0000313" key="15">
    <source>
        <dbReference type="Proteomes" id="UP000030746"/>
    </source>
</evidence>
<keyword evidence="8 10" id="KW-0675">Receptor</keyword>
<keyword evidence="4 10" id="KW-0812">Transmembrane</keyword>
<feature type="transmembrane region" description="Helical" evidence="12">
    <location>
        <begin position="153"/>
        <end position="175"/>
    </location>
</feature>
<evidence type="ECO:0000256" key="1">
    <source>
        <dbReference type="ARBA" id="ARBA00004651"/>
    </source>
</evidence>
<dbReference type="OrthoDB" id="9979846at2759"/>
<dbReference type="InterPro" id="IPR000611">
    <property type="entry name" value="NPY_rcpt"/>
</dbReference>
<evidence type="ECO:0000256" key="7">
    <source>
        <dbReference type="ARBA" id="ARBA00023136"/>
    </source>
</evidence>
<keyword evidence="15" id="KW-1185">Reference proteome</keyword>
<evidence type="ECO:0000256" key="8">
    <source>
        <dbReference type="ARBA" id="ARBA00023170"/>
    </source>
</evidence>
<dbReference type="PROSITE" id="PS00237">
    <property type="entry name" value="G_PROTEIN_RECEP_F1_1"/>
    <property type="match status" value="1"/>
</dbReference>
<dbReference type="HOGENOM" id="CLU_009579_6_1_1"/>
<evidence type="ECO:0000313" key="14">
    <source>
        <dbReference type="EMBL" id="ESP01373.1"/>
    </source>
</evidence>
<evidence type="ECO:0000256" key="2">
    <source>
        <dbReference type="ARBA" id="ARBA00010663"/>
    </source>
</evidence>
<evidence type="ECO:0000256" key="11">
    <source>
        <dbReference type="SAM" id="MobiDB-lite"/>
    </source>
</evidence>
<proteinExistence type="inferred from homology"/>
<comment type="similarity">
    <text evidence="2 10">Belongs to the G-protein coupled receptor 1 family.</text>
</comment>
<reference evidence="14 15" key="1">
    <citation type="journal article" date="2013" name="Nature">
        <title>Insights into bilaterian evolution from three spiralian genomes.</title>
        <authorList>
            <person name="Simakov O."/>
            <person name="Marletaz F."/>
            <person name="Cho S.J."/>
            <person name="Edsinger-Gonzales E."/>
            <person name="Havlak P."/>
            <person name="Hellsten U."/>
            <person name="Kuo D.H."/>
            <person name="Larsson T."/>
            <person name="Lv J."/>
            <person name="Arendt D."/>
            <person name="Savage R."/>
            <person name="Osoegawa K."/>
            <person name="de Jong P."/>
            <person name="Grimwood J."/>
            <person name="Chapman J.A."/>
            <person name="Shapiro H."/>
            <person name="Aerts A."/>
            <person name="Otillar R.P."/>
            <person name="Terry A.Y."/>
            <person name="Boore J.L."/>
            <person name="Grigoriev I.V."/>
            <person name="Lindberg D.R."/>
            <person name="Seaver E.C."/>
            <person name="Weisblat D.A."/>
            <person name="Putnam N.H."/>
            <person name="Rokhsar D.S."/>
        </authorList>
    </citation>
    <scope>NUCLEOTIDE SEQUENCE [LARGE SCALE GENOMIC DNA]</scope>
</reference>
<evidence type="ECO:0000259" key="13">
    <source>
        <dbReference type="PROSITE" id="PS50262"/>
    </source>
</evidence>
<keyword evidence="6 10" id="KW-0297">G-protein coupled receptor</keyword>
<dbReference type="Proteomes" id="UP000030746">
    <property type="component" value="Unassembled WGS sequence"/>
</dbReference>
<dbReference type="PROSITE" id="PS50262">
    <property type="entry name" value="G_PROTEIN_RECEP_F1_2"/>
    <property type="match status" value="1"/>
</dbReference>
<dbReference type="CTD" id="20237423"/>
<feature type="region of interest" description="Disordered" evidence="11">
    <location>
        <begin position="350"/>
        <end position="371"/>
    </location>
</feature>
<dbReference type="EMBL" id="KB200521">
    <property type="protein sequence ID" value="ESP01373.1"/>
    <property type="molecule type" value="Genomic_DNA"/>
</dbReference>
<dbReference type="PRINTS" id="PR01012">
    <property type="entry name" value="NRPEPTIDEYR"/>
</dbReference>
<feature type="transmembrane region" description="Helical" evidence="12">
    <location>
        <begin position="39"/>
        <end position="63"/>
    </location>
</feature>
<evidence type="ECO:0000256" key="5">
    <source>
        <dbReference type="ARBA" id="ARBA00022989"/>
    </source>
</evidence>
<keyword evidence="9 10" id="KW-0807">Transducer</keyword>
<dbReference type="RefSeq" id="XP_009048007.1">
    <property type="nucleotide sequence ID" value="XM_009049759.1"/>
</dbReference>
<feature type="transmembrane region" description="Helical" evidence="12">
    <location>
        <begin position="301"/>
        <end position="321"/>
    </location>
</feature>
<dbReference type="CDD" id="cd14993">
    <property type="entry name" value="7tmA_CCKR-like"/>
    <property type="match status" value="1"/>
</dbReference>
<dbReference type="STRING" id="225164.V4AVL3"/>
<evidence type="ECO:0000256" key="12">
    <source>
        <dbReference type="SAM" id="Phobius"/>
    </source>
</evidence>
<dbReference type="AlphaFoldDB" id="V4AVL3"/>
<accession>V4AVL3</accession>
<dbReference type="InterPro" id="IPR017452">
    <property type="entry name" value="GPCR_Rhodpsn_7TM"/>
</dbReference>
<organism evidence="14 15">
    <name type="scientific">Lottia gigantea</name>
    <name type="common">Giant owl limpet</name>
    <dbReference type="NCBI Taxonomy" id="225164"/>
    <lineage>
        <taxon>Eukaryota</taxon>
        <taxon>Metazoa</taxon>
        <taxon>Spiralia</taxon>
        <taxon>Lophotrochozoa</taxon>
        <taxon>Mollusca</taxon>
        <taxon>Gastropoda</taxon>
        <taxon>Patellogastropoda</taxon>
        <taxon>Lottioidea</taxon>
        <taxon>Lottiidae</taxon>
        <taxon>Lottia</taxon>
    </lineage>
</organism>
<evidence type="ECO:0000256" key="4">
    <source>
        <dbReference type="ARBA" id="ARBA00022692"/>
    </source>
</evidence>
<dbReference type="KEGG" id="lgi:LOTGIDRAFT_157550"/>
<sequence>MDPFGTENQTLVNKTFEKIPFQLSDTDVLPRSLSSDIRLAFMVCFIAIITLAFLGNAIVIFVIGLARSKLTVTDMYILSLAVADLLISILNMPFQLNFYITNKWTMGEFLCKFSNYIQGVTVTASILTLTTIAIDRYLVICRTVLSRRVHTKLVAGIAIASLWILSLLIVCPQLFGERVDMVIELNYSTHTPIGIAQLCREHFDRPEVITIVVYVFVYLLPVVTMMLSYGAIGMRLWFQHPIGDMLENPRNHSRNMQQKKKIIQMLMLLVLAFTVLWLPFFTVQLIEQFQDTGETFRTPKAILQLVGYSNCCVNPIIYAFLNRTFQREFKNKFLKRSSVHTVHIIQLNRRTGQSSQSDKRQDGDAYPTCDM</sequence>
<dbReference type="OMA" id="TLNMPFQ"/>
<keyword evidence="5 12" id="KW-1133">Transmembrane helix</keyword>
<feature type="transmembrane region" description="Helical" evidence="12">
    <location>
        <begin position="262"/>
        <end position="281"/>
    </location>
</feature>
<dbReference type="GO" id="GO:0004983">
    <property type="term" value="F:neuropeptide Y receptor activity"/>
    <property type="evidence" value="ECO:0007669"/>
    <property type="project" value="InterPro"/>
</dbReference>
<dbReference type="PANTHER" id="PTHR24241">
    <property type="entry name" value="NEUROPEPTIDE RECEPTOR-RELATED G-PROTEIN COUPLED RECEPTOR"/>
    <property type="match status" value="1"/>
</dbReference>
<feature type="transmembrane region" description="Helical" evidence="12">
    <location>
        <begin position="211"/>
        <end position="232"/>
    </location>
</feature>
<dbReference type="PANTHER" id="PTHR24241:SF196">
    <property type="entry name" value="QRFP-LIKE PEPTIDE RECEPTOR"/>
    <property type="match status" value="1"/>
</dbReference>
<dbReference type="SUPFAM" id="SSF81321">
    <property type="entry name" value="Family A G protein-coupled receptor-like"/>
    <property type="match status" value="1"/>
</dbReference>
<dbReference type="Pfam" id="PF00001">
    <property type="entry name" value="7tm_1"/>
    <property type="match status" value="1"/>
</dbReference>
<keyword evidence="3" id="KW-1003">Cell membrane</keyword>